<dbReference type="EMBL" id="CP035492">
    <property type="protein sequence ID" value="QAY68076.1"/>
    <property type="molecule type" value="Genomic_DNA"/>
</dbReference>
<reference evidence="1 2" key="1">
    <citation type="submission" date="2019-01" db="EMBL/GenBank/DDBJ databases">
        <title>Genome sequencing of strain FW100M-2.</title>
        <authorList>
            <person name="Heo J."/>
            <person name="Kim S.-J."/>
            <person name="Kim J.-S."/>
            <person name="Hong S.-B."/>
            <person name="Kwon S.-W."/>
        </authorList>
    </citation>
    <scope>NUCLEOTIDE SEQUENCE [LARGE SCALE GENOMIC DNA]</scope>
    <source>
        <strain evidence="1 2">FW100M-2</strain>
    </source>
</reference>
<evidence type="ECO:0000313" key="1">
    <source>
        <dbReference type="EMBL" id="QAY68076.1"/>
    </source>
</evidence>
<accession>A0A4P6EYY4</accession>
<dbReference type="Proteomes" id="UP000293568">
    <property type="component" value="Chromosome"/>
</dbReference>
<sequence>MAERVTVQTGTYKVELEPAGAGRNFWQGELWEESLYGWTNGSYDFRFTVYYSNGTVKEAVSTIIISGTADELLGVHRVH</sequence>
<gene>
    <name evidence="1" type="ORF">ET464_18585</name>
</gene>
<organism evidence="1 2">
    <name type="scientific">Paenibacillus protaetiae</name>
    <dbReference type="NCBI Taxonomy" id="2509456"/>
    <lineage>
        <taxon>Bacteria</taxon>
        <taxon>Bacillati</taxon>
        <taxon>Bacillota</taxon>
        <taxon>Bacilli</taxon>
        <taxon>Bacillales</taxon>
        <taxon>Paenibacillaceae</taxon>
        <taxon>Paenibacillus</taxon>
    </lineage>
</organism>
<evidence type="ECO:0000313" key="2">
    <source>
        <dbReference type="Proteomes" id="UP000293568"/>
    </source>
</evidence>
<protein>
    <submittedName>
        <fullName evidence="1">Uncharacterized protein</fullName>
    </submittedName>
</protein>
<dbReference type="AlphaFoldDB" id="A0A4P6EYY4"/>
<name>A0A4P6EYY4_9BACL</name>
<dbReference type="KEGG" id="pprt:ET464_18585"/>
<keyword evidence="2" id="KW-1185">Reference proteome</keyword>
<proteinExistence type="predicted"/>
<dbReference type="RefSeq" id="WP_129443498.1">
    <property type="nucleotide sequence ID" value="NZ_CP035492.1"/>
</dbReference>
<dbReference type="OrthoDB" id="2088379at2"/>